<comment type="caution">
    <text evidence="1">The sequence shown here is derived from an EMBL/GenBank/DDBJ whole genome shotgun (WGS) entry which is preliminary data.</text>
</comment>
<evidence type="ECO:0000313" key="2">
    <source>
        <dbReference type="Proteomes" id="UP001646157"/>
    </source>
</evidence>
<accession>A0ABS2NAV1</accession>
<evidence type="ECO:0000313" key="1">
    <source>
        <dbReference type="EMBL" id="MBM7584992.1"/>
    </source>
</evidence>
<protein>
    <submittedName>
        <fullName evidence="1">Uncharacterized protein</fullName>
    </submittedName>
</protein>
<keyword evidence="2" id="KW-1185">Reference proteome</keyword>
<dbReference type="Proteomes" id="UP001646157">
    <property type="component" value="Unassembled WGS sequence"/>
</dbReference>
<name>A0ABS2NAV1_9BACI</name>
<reference evidence="1 2" key="1">
    <citation type="submission" date="2021-01" db="EMBL/GenBank/DDBJ databases">
        <title>Genomic Encyclopedia of Type Strains, Phase IV (KMG-IV): sequencing the most valuable type-strain genomes for metagenomic binning, comparative biology and taxonomic classification.</title>
        <authorList>
            <person name="Goeker M."/>
        </authorList>
    </citation>
    <scope>NUCLEOTIDE SEQUENCE [LARGE SCALE GENOMIC DNA]</scope>
    <source>
        <strain evidence="1 2">DSM 24834</strain>
    </source>
</reference>
<organism evidence="1 2">
    <name type="scientific">Rossellomorea pakistanensis</name>
    <dbReference type="NCBI Taxonomy" id="992288"/>
    <lineage>
        <taxon>Bacteria</taxon>
        <taxon>Bacillati</taxon>
        <taxon>Bacillota</taxon>
        <taxon>Bacilli</taxon>
        <taxon>Bacillales</taxon>
        <taxon>Bacillaceae</taxon>
        <taxon>Rossellomorea</taxon>
    </lineage>
</organism>
<sequence length="89" mass="10677">MRVSLNLLRAYPFADKQEKVYFETEIPFYVQSKEKIDPVKYWRTCGDLGSKRYGETFRLYRGFTSYNQESNIWEEWTSCLNRISLVATN</sequence>
<gene>
    <name evidence="1" type="ORF">JOC86_001529</name>
</gene>
<dbReference type="EMBL" id="JAFBDZ010000001">
    <property type="protein sequence ID" value="MBM7584992.1"/>
    <property type="molecule type" value="Genomic_DNA"/>
</dbReference>
<proteinExistence type="predicted"/>